<dbReference type="EMBL" id="MKIP01000028">
    <property type="protein sequence ID" value="OLP62081.1"/>
    <property type="molecule type" value="Genomic_DNA"/>
</dbReference>
<gene>
    <name evidence="4" type="ORF">BJF93_01105</name>
</gene>
<dbReference type="GO" id="GO:0000166">
    <property type="term" value="F:nucleotide binding"/>
    <property type="evidence" value="ECO:0007669"/>
    <property type="project" value="InterPro"/>
</dbReference>
<sequence length="351" mass="37614">MSQSFAAISTAAALKQAERPSTQRRPRLGFLGVGWIGRNRMEAIVATGMAEIAAIADPSQAMRDEALALAPGAQAAASLEDLLAQDLDGLVIASPSALHAAQSIAALKRGVAVFCQKPLGRSKAEVQAVLDAAREADRLIGVDLSYREVEAVKAVRALVRKGDLGRIFSIDLTFHNAYGPDKPWFYDKMLSGGGCVMDLGVHMVDMALWALDFPQIEAVEGQLFAGGRPIAAESAEVEDFALATIRIKDGPVIRLACSWKLQAGQDAVIEAKIYGTQGGAAFRNAGGSFYDFTADLFHGTRTERLIDPPDAWGGRMAARWAEQLATSNRFDPESEHLADVTDVLDRVYGRG</sequence>
<dbReference type="InterPro" id="IPR036291">
    <property type="entry name" value="NAD(P)-bd_dom_sf"/>
</dbReference>
<evidence type="ECO:0000259" key="3">
    <source>
        <dbReference type="Pfam" id="PF22725"/>
    </source>
</evidence>
<evidence type="ECO:0000256" key="1">
    <source>
        <dbReference type="ARBA" id="ARBA00023002"/>
    </source>
</evidence>
<dbReference type="Proteomes" id="UP000186364">
    <property type="component" value="Unassembled WGS sequence"/>
</dbReference>
<feature type="domain" description="Gfo/Idh/MocA-like oxidoreductase N-terminal" evidence="2">
    <location>
        <begin position="27"/>
        <end position="142"/>
    </location>
</feature>
<evidence type="ECO:0000313" key="5">
    <source>
        <dbReference type="Proteomes" id="UP000186364"/>
    </source>
</evidence>
<feature type="domain" description="GFO/IDH/MocA-like oxidoreductase" evidence="3">
    <location>
        <begin position="153"/>
        <end position="279"/>
    </location>
</feature>
<dbReference type="SUPFAM" id="SSF55347">
    <property type="entry name" value="Glyceraldehyde-3-phosphate dehydrogenase-like, C-terminal domain"/>
    <property type="match status" value="1"/>
</dbReference>
<accession>A0A1Q9B244</accession>
<dbReference type="InterPro" id="IPR055170">
    <property type="entry name" value="GFO_IDH_MocA-like_dom"/>
</dbReference>
<keyword evidence="1" id="KW-0560">Oxidoreductase</keyword>
<dbReference type="PANTHER" id="PTHR43818">
    <property type="entry name" value="BCDNA.GH03377"/>
    <property type="match status" value="1"/>
</dbReference>
<evidence type="ECO:0000313" key="4">
    <source>
        <dbReference type="EMBL" id="OLP62081.1"/>
    </source>
</evidence>
<dbReference type="Pfam" id="PF01408">
    <property type="entry name" value="GFO_IDH_MocA"/>
    <property type="match status" value="1"/>
</dbReference>
<reference evidence="4 5" key="1">
    <citation type="submission" date="2016-09" db="EMBL/GenBank/DDBJ databases">
        <title>Rhizobium sp. nov., a novel species isolated from the rice rhizosphere.</title>
        <authorList>
            <person name="Zhao J."/>
            <person name="Zhang X."/>
        </authorList>
    </citation>
    <scope>NUCLEOTIDE SEQUENCE [LARGE SCALE GENOMIC DNA]</scope>
    <source>
        <strain evidence="4 5">1.7048</strain>
    </source>
</reference>
<dbReference type="InterPro" id="IPR000683">
    <property type="entry name" value="Gfo/Idh/MocA-like_OxRdtase_N"/>
</dbReference>
<dbReference type="InterPro" id="IPR050463">
    <property type="entry name" value="Gfo/Idh/MocA_oxidrdct_glycsds"/>
</dbReference>
<evidence type="ECO:0000259" key="2">
    <source>
        <dbReference type="Pfam" id="PF01408"/>
    </source>
</evidence>
<name>A0A1Q9B244_9HYPH</name>
<dbReference type="GO" id="GO:0016491">
    <property type="term" value="F:oxidoreductase activity"/>
    <property type="evidence" value="ECO:0007669"/>
    <property type="project" value="UniProtKB-KW"/>
</dbReference>
<protein>
    <submittedName>
        <fullName evidence="4">Oxidoreductase</fullName>
    </submittedName>
</protein>
<comment type="caution">
    <text evidence="4">The sequence shown here is derived from an EMBL/GenBank/DDBJ whole genome shotgun (WGS) entry which is preliminary data.</text>
</comment>
<dbReference type="PANTHER" id="PTHR43818:SF11">
    <property type="entry name" value="BCDNA.GH03377"/>
    <property type="match status" value="1"/>
</dbReference>
<dbReference type="RefSeq" id="WP_075625840.1">
    <property type="nucleotide sequence ID" value="NZ_FOAM01000014.1"/>
</dbReference>
<dbReference type="Pfam" id="PF22725">
    <property type="entry name" value="GFO_IDH_MocA_C3"/>
    <property type="match status" value="1"/>
</dbReference>
<keyword evidence="5" id="KW-1185">Reference proteome</keyword>
<dbReference type="Gene3D" id="3.30.360.10">
    <property type="entry name" value="Dihydrodipicolinate Reductase, domain 2"/>
    <property type="match status" value="1"/>
</dbReference>
<dbReference type="AlphaFoldDB" id="A0A1Q9B244"/>
<dbReference type="SUPFAM" id="SSF51735">
    <property type="entry name" value="NAD(P)-binding Rossmann-fold domains"/>
    <property type="match status" value="1"/>
</dbReference>
<proteinExistence type="predicted"/>
<dbReference type="OrthoDB" id="9792935at2"/>
<dbReference type="Gene3D" id="3.40.50.720">
    <property type="entry name" value="NAD(P)-binding Rossmann-like Domain"/>
    <property type="match status" value="1"/>
</dbReference>
<organism evidence="4 5">
    <name type="scientific">Xaviernesmea oryzae</name>
    <dbReference type="NCBI Taxonomy" id="464029"/>
    <lineage>
        <taxon>Bacteria</taxon>
        <taxon>Pseudomonadati</taxon>
        <taxon>Pseudomonadota</taxon>
        <taxon>Alphaproteobacteria</taxon>
        <taxon>Hyphomicrobiales</taxon>
        <taxon>Rhizobiaceae</taxon>
        <taxon>Rhizobium/Agrobacterium group</taxon>
        <taxon>Xaviernesmea</taxon>
    </lineage>
</organism>